<evidence type="ECO:0000313" key="1">
    <source>
        <dbReference type="EMBL" id="OGF93789.1"/>
    </source>
</evidence>
<dbReference type="Proteomes" id="UP000178894">
    <property type="component" value="Unassembled WGS sequence"/>
</dbReference>
<dbReference type="STRING" id="1798364.A3G54_02690"/>
<evidence type="ECO:0000313" key="2">
    <source>
        <dbReference type="Proteomes" id="UP000178894"/>
    </source>
</evidence>
<organism evidence="1 2">
    <name type="scientific">Candidatus Giovannonibacteria bacterium RIFCSPLOWO2_12_FULL_44_15</name>
    <dbReference type="NCBI Taxonomy" id="1798364"/>
    <lineage>
        <taxon>Bacteria</taxon>
        <taxon>Candidatus Giovannoniibacteriota</taxon>
    </lineage>
</organism>
<dbReference type="EMBL" id="MFIQ01000004">
    <property type="protein sequence ID" value="OGF93789.1"/>
    <property type="molecule type" value="Genomic_DNA"/>
</dbReference>
<protein>
    <recommendedName>
        <fullName evidence="3">Zinc-binding domain-containing protein</fullName>
    </recommendedName>
</protein>
<proteinExistence type="predicted"/>
<dbReference type="AlphaFoldDB" id="A0A1F5Y0Y6"/>
<accession>A0A1F5Y0Y6</accession>
<sequence length="568" mass="66766">MNSETKSCQNCKKDFVIEPEDFKFYEKMQVPPPTFCPRCRLQRRLGFFNIFNLYQRKCDLCKIDMVSAFPKDSQYTVYCQKCWWSDKWNYLDYGQEYDFSKSFFQQFDELLHKTPLIGLANDHTTNVNSEYNNFSGYLKNCYLLFHADMDENSAYGFYLNHVNETIDSSVMISCELCYDSMFAYKSSRCVGLQSQVTNSIDCAFLKDSHNCQNCFASTNLRNKKYYIFNKPYTKEEYFKEIAKWDLGSYKTYKEIQKLAEEHWGKSIPKPSFDDMSVNHTGSHVFQSKNCKECFEVVGAEDSKYLLMLYAPPIKDCYDVSSWGNNISLFYDCCNCGENASGIKFSYGSGINLYDAEYCYQSLGGSNQFGSISGRKGEYVILNKRYEKEEYEKLRAKIIQHMNEMPYADKKGRVYKYGEFFPIELSPYAYNETIASNFFPMRKEEILENGYKCREPEVKKHDTTMKAEDLLDHIKDAPASILNEAIKCQKCERGFRIISMELKFLRERNLPLPRECPFCRIEEKFNQWVKNLRLIPRVCDKCGANFETKFTKEEAPVVYCKKCYQQEFV</sequence>
<comment type="caution">
    <text evidence="1">The sequence shown here is derived from an EMBL/GenBank/DDBJ whole genome shotgun (WGS) entry which is preliminary data.</text>
</comment>
<name>A0A1F5Y0Y6_9BACT</name>
<evidence type="ECO:0008006" key="3">
    <source>
        <dbReference type="Google" id="ProtNLM"/>
    </source>
</evidence>
<gene>
    <name evidence="1" type="ORF">A3G54_02690</name>
</gene>
<reference evidence="1 2" key="1">
    <citation type="journal article" date="2016" name="Nat. Commun.">
        <title>Thousands of microbial genomes shed light on interconnected biogeochemical processes in an aquifer system.</title>
        <authorList>
            <person name="Anantharaman K."/>
            <person name="Brown C.T."/>
            <person name="Hug L.A."/>
            <person name="Sharon I."/>
            <person name="Castelle C.J."/>
            <person name="Probst A.J."/>
            <person name="Thomas B.C."/>
            <person name="Singh A."/>
            <person name="Wilkins M.J."/>
            <person name="Karaoz U."/>
            <person name="Brodie E.L."/>
            <person name="Williams K.H."/>
            <person name="Hubbard S.S."/>
            <person name="Banfield J.F."/>
        </authorList>
    </citation>
    <scope>NUCLEOTIDE SEQUENCE [LARGE SCALE GENOMIC DNA]</scope>
</reference>